<evidence type="ECO:0000256" key="1">
    <source>
        <dbReference type="ARBA" id="ARBA00001947"/>
    </source>
</evidence>
<sequence length="133" mass="13697">VGAYRRATSGAGDATQIHTHLCYSDADQIAAAIESLDADVTSVESARSDGRILAESAVGAFTRGLGPGVYDIHSPRVPSVAEVEKLLGAALAVLPAGRVWVNPDCGLKTRTYPQVEAALANLVTAAANARQAL</sequence>
<reference evidence="5 6" key="1">
    <citation type="submission" date="2018-01" db="EMBL/GenBank/DDBJ databases">
        <title>Draft genome sequence of Sphaerisporangium sp. 7K107.</title>
        <authorList>
            <person name="Sahin N."/>
            <person name="Saygin H."/>
            <person name="Ay H."/>
        </authorList>
    </citation>
    <scope>NUCLEOTIDE SEQUENCE [LARGE SCALE GENOMIC DNA]</scope>
    <source>
        <strain evidence="5 6">7K107</strain>
    </source>
</reference>
<comment type="caution">
    <text evidence="5">The sequence shown here is derived from an EMBL/GenBank/DDBJ whole genome shotgun (WGS) entry which is preliminary data.</text>
</comment>
<evidence type="ECO:0000313" key="5">
    <source>
        <dbReference type="EMBL" id="PZG18689.1"/>
    </source>
</evidence>
<dbReference type="GO" id="GO:0008270">
    <property type="term" value="F:zinc ion binding"/>
    <property type="evidence" value="ECO:0007669"/>
    <property type="project" value="InterPro"/>
</dbReference>
<feature type="non-terminal residue" evidence="5">
    <location>
        <position position="1"/>
    </location>
</feature>
<keyword evidence="6" id="KW-1185">Reference proteome</keyword>
<dbReference type="Gene3D" id="3.20.20.210">
    <property type="match status" value="1"/>
</dbReference>
<dbReference type="InterPro" id="IPR002629">
    <property type="entry name" value="Met_Synth_C/arc"/>
</dbReference>
<evidence type="ECO:0000256" key="2">
    <source>
        <dbReference type="ARBA" id="ARBA00022723"/>
    </source>
</evidence>
<proteinExistence type="predicted"/>
<name>A0A2W2EPJ6_9ACTN</name>
<evidence type="ECO:0000259" key="4">
    <source>
        <dbReference type="Pfam" id="PF01717"/>
    </source>
</evidence>
<protein>
    <submittedName>
        <fullName evidence="5">5-methyltetrahydropteroyltriglutamate--homocysteine S-methyltransferase</fullName>
    </submittedName>
</protein>
<dbReference type="PANTHER" id="PTHR30519">
    <property type="entry name" value="5-METHYLTETRAHYDROPTEROYLTRIGLUTAMATE--HOMOCYSTEINE METHYLTRANSFERASE"/>
    <property type="match status" value="1"/>
</dbReference>
<organism evidence="5 6">
    <name type="scientific">Spongiactinospora gelatinilytica</name>
    <dbReference type="NCBI Taxonomy" id="2666298"/>
    <lineage>
        <taxon>Bacteria</taxon>
        <taxon>Bacillati</taxon>
        <taxon>Actinomycetota</taxon>
        <taxon>Actinomycetes</taxon>
        <taxon>Streptosporangiales</taxon>
        <taxon>Streptosporangiaceae</taxon>
        <taxon>Spongiactinospora</taxon>
    </lineage>
</organism>
<dbReference type="AlphaFoldDB" id="A0A2W2EPJ6"/>
<keyword evidence="3" id="KW-0862">Zinc</keyword>
<dbReference type="InterPro" id="IPR038071">
    <property type="entry name" value="UROD/MetE-like_sf"/>
</dbReference>
<dbReference type="GO" id="GO:0032259">
    <property type="term" value="P:methylation"/>
    <property type="evidence" value="ECO:0007669"/>
    <property type="project" value="UniProtKB-KW"/>
</dbReference>
<keyword evidence="2" id="KW-0479">Metal-binding</keyword>
<dbReference type="Proteomes" id="UP000248544">
    <property type="component" value="Unassembled WGS sequence"/>
</dbReference>
<gene>
    <name evidence="5" type="ORF">C1I98_38265</name>
</gene>
<dbReference type="GO" id="GO:0009086">
    <property type="term" value="P:methionine biosynthetic process"/>
    <property type="evidence" value="ECO:0007669"/>
    <property type="project" value="InterPro"/>
</dbReference>
<accession>A0A2W2EPJ6</accession>
<keyword evidence="5" id="KW-0808">Transferase</keyword>
<keyword evidence="5" id="KW-0489">Methyltransferase</keyword>
<dbReference type="SUPFAM" id="SSF51726">
    <property type="entry name" value="UROD/MetE-like"/>
    <property type="match status" value="1"/>
</dbReference>
<dbReference type="Pfam" id="PF01717">
    <property type="entry name" value="Meth_synt_2"/>
    <property type="match status" value="1"/>
</dbReference>
<dbReference type="GO" id="GO:0003871">
    <property type="term" value="F:5-methyltetrahydropteroyltriglutamate-homocysteine S-methyltransferase activity"/>
    <property type="evidence" value="ECO:0007669"/>
    <property type="project" value="InterPro"/>
</dbReference>
<comment type="cofactor">
    <cofactor evidence="1">
        <name>Zn(2+)</name>
        <dbReference type="ChEBI" id="CHEBI:29105"/>
    </cofactor>
</comment>
<evidence type="ECO:0000256" key="3">
    <source>
        <dbReference type="ARBA" id="ARBA00022833"/>
    </source>
</evidence>
<feature type="domain" description="Cobalamin-independent methionine synthase MetE C-terminal/archaeal" evidence="4">
    <location>
        <begin position="2"/>
        <end position="127"/>
    </location>
</feature>
<dbReference type="EMBL" id="POUA01000658">
    <property type="protein sequence ID" value="PZG18689.1"/>
    <property type="molecule type" value="Genomic_DNA"/>
</dbReference>
<evidence type="ECO:0000313" key="6">
    <source>
        <dbReference type="Proteomes" id="UP000248544"/>
    </source>
</evidence>